<gene>
    <name evidence="6 10" type="primary">cysC</name>
    <name evidence="10" type="ORF">GM658_17150</name>
</gene>
<dbReference type="GO" id="GO:0005737">
    <property type="term" value="C:cytoplasm"/>
    <property type="evidence" value="ECO:0007669"/>
    <property type="project" value="TreeGrafter"/>
</dbReference>
<accession>A0A6L6QKZ9</accession>
<dbReference type="PANTHER" id="PTHR42700">
    <property type="entry name" value="SULFATE ADENYLYLTRANSFERASE"/>
    <property type="match status" value="1"/>
</dbReference>
<reference evidence="10 11" key="1">
    <citation type="submission" date="2019-11" db="EMBL/GenBank/DDBJ databases">
        <title>Type strains purchased from KCTC, JCM and DSMZ.</title>
        <authorList>
            <person name="Lu H."/>
        </authorList>
    </citation>
    <scope>NUCLEOTIDE SEQUENCE [LARGE SCALE GENOMIC DNA]</scope>
    <source>
        <strain evidence="10 11">JCM 31587</strain>
    </source>
</reference>
<feature type="compositionally biased region" description="Low complexity" evidence="8">
    <location>
        <begin position="193"/>
        <end position="208"/>
    </location>
</feature>
<dbReference type="NCBIfam" id="TIGR00455">
    <property type="entry name" value="apsK"/>
    <property type="match status" value="1"/>
</dbReference>
<evidence type="ECO:0000313" key="11">
    <source>
        <dbReference type="Proteomes" id="UP000472320"/>
    </source>
</evidence>
<feature type="active site" description="Phosphoserine intermediate" evidence="6">
    <location>
        <position position="100"/>
    </location>
</feature>
<dbReference type="PANTHER" id="PTHR42700:SF3">
    <property type="entry name" value="BIFUNCTIONAL SAT_APS KINASE-RELATED"/>
    <property type="match status" value="1"/>
</dbReference>
<name>A0A6L6QKZ9_9BURK</name>
<evidence type="ECO:0000256" key="1">
    <source>
        <dbReference type="ARBA" id="ARBA00001823"/>
    </source>
</evidence>
<evidence type="ECO:0000259" key="9">
    <source>
        <dbReference type="Pfam" id="PF01583"/>
    </source>
</evidence>
<dbReference type="AlphaFoldDB" id="A0A6L6QKZ9"/>
<dbReference type="UniPathway" id="UPA00140">
    <property type="reaction ID" value="UER00205"/>
</dbReference>
<comment type="similarity">
    <text evidence="6 7">Belongs to the APS kinase family.</text>
</comment>
<comment type="pathway">
    <text evidence="6 7">Sulfur metabolism; hydrogen sulfide biosynthesis; sulfite from sulfate: step 2/3.</text>
</comment>
<dbReference type="HAMAP" id="MF_00065">
    <property type="entry name" value="Adenylyl_sulf_kinase"/>
    <property type="match status" value="1"/>
</dbReference>
<comment type="catalytic activity">
    <reaction evidence="1 6 7">
        <text>adenosine 5'-phosphosulfate + ATP = 3'-phosphoadenylyl sulfate + ADP + H(+)</text>
        <dbReference type="Rhea" id="RHEA:24152"/>
        <dbReference type="ChEBI" id="CHEBI:15378"/>
        <dbReference type="ChEBI" id="CHEBI:30616"/>
        <dbReference type="ChEBI" id="CHEBI:58243"/>
        <dbReference type="ChEBI" id="CHEBI:58339"/>
        <dbReference type="ChEBI" id="CHEBI:456216"/>
        <dbReference type="EC" id="2.7.1.25"/>
    </reaction>
</comment>
<dbReference type="Proteomes" id="UP000472320">
    <property type="component" value="Unassembled WGS sequence"/>
</dbReference>
<dbReference type="EC" id="2.7.1.25" evidence="2 6"/>
<evidence type="ECO:0000256" key="7">
    <source>
        <dbReference type="RuleBase" id="RU004347"/>
    </source>
</evidence>
<evidence type="ECO:0000256" key="3">
    <source>
        <dbReference type="ARBA" id="ARBA00022679"/>
    </source>
</evidence>
<protein>
    <recommendedName>
        <fullName evidence="2 6">Adenylyl-sulfate kinase</fullName>
        <ecNumber evidence="2 6">2.7.1.25</ecNumber>
    </recommendedName>
    <alternativeName>
        <fullName evidence="6">APS kinase</fullName>
    </alternativeName>
    <alternativeName>
        <fullName evidence="6">ATP adenosine-5'-phosphosulfate 3'-phosphotransferase</fullName>
    </alternativeName>
    <alternativeName>
        <fullName evidence="6">Adenosine-5'-phosphosulfate kinase</fullName>
    </alternativeName>
</protein>
<keyword evidence="3 6" id="KW-0808">Transferase</keyword>
<keyword evidence="6" id="KW-0597">Phosphoprotein</keyword>
<dbReference type="Gene3D" id="3.40.50.300">
    <property type="entry name" value="P-loop containing nucleotide triphosphate hydrolases"/>
    <property type="match status" value="1"/>
</dbReference>
<dbReference type="Pfam" id="PF01583">
    <property type="entry name" value="APS_kinase"/>
    <property type="match status" value="1"/>
</dbReference>
<dbReference type="GO" id="GO:0070814">
    <property type="term" value="P:hydrogen sulfide biosynthetic process"/>
    <property type="evidence" value="ECO:0007669"/>
    <property type="project" value="UniProtKB-UniRule"/>
</dbReference>
<feature type="compositionally biased region" description="Polar residues" evidence="8">
    <location>
        <begin position="210"/>
        <end position="227"/>
    </location>
</feature>
<keyword evidence="5 6" id="KW-0067">ATP-binding</keyword>
<keyword evidence="11" id="KW-1185">Reference proteome</keyword>
<dbReference type="InterPro" id="IPR050512">
    <property type="entry name" value="Sulf_AdTrans/APS_kinase"/>
</dbReference>
<dbReference type="NCBIfam" id="NF003013">
    <property type="entry name" value="PRK03846.1"/>
    <property type="match status" value="1"/>
</dbReference>
<dbReference type="GO" id="GO:0005524">
    <property type="term" value="F:ATP binding"/>
    <property type="evidence" value="ECO:0007669"/>
    <property type="project" value="UniProtKB-UniRule"/>
</dbReference>
<evidence type="ECO:0000256" key="2">
    <source>
        <dbReference type="ARBA" id="ARBA00012121"/>
    </source>
</evidence>
<proteinExistence type="inferred from homology"/>
<feature type="region of interest" description="Disordered" evidence="8">
    <location>
        <begin position="193"/>
        <end position="227"/>
    </location>
</feature>
<dbReference type="EMBL" id="WNKX01000013">
    <property type="protein sequence ID" value="MTW12336.1"/>
    <property type="molecule type" value="Genomic_DNA"/>
</dbReference>
<feature type="binding site" evidence="6">
    <location>
        <begin position="26"/>
        <end position="33"/>
    </location>
    <ligand>
        <name>ATP</name>
        <dbReference type="ChEBI" id="CHEBI:30616"/>
    </ligand>
</feature>
<comment type="caution">
    <text evidence="10">The sequence shown here is derived from an EMBL/GenBank/DDBJ whole genome shotgun (WGS) entry which is preliminary data.</text>
</comment>
<dbReference type="InterPro" id="IPR002891">
    <property type="entry name" value="APS"/>
</dbReference>
<evidence type="ECO:0000313" key="10">
    <source>
        <dbReference type="EMBL" id="MTW12336.1"/>
    </source>
</evidence>
<dbReference type="GO" id="GO:0004020">
    <property type="term" value="F:adenylylsulfate kinase activity"/>
    <property type="evidence" value="ECO:0007669"/>
    <property type="project" value="UniProtKB-UniRule"/>
</dbReference>
<dbReference type="GO" id="GO:0004781">
    <property type="term" value="F:sulfate adenylyltransferase (ATP) activity"/>
    <property type="evidence" value="ECO:0007669"/>
    <property type="project" value="TreeGrafter"/>
</dbReference>
<dbReference type="CDD" id="cd02027">
    <property type="entry name" value="APSK"/>
    <property type="match status" value="1"/>
</dbReference>
<evidence type="ECO:0000256" key="5">
    <source>
        <dbReference type="ARBA" id="ARBA00022840"/>
    </source>
</evidence>
<dbReference type="InterPro" id="IPR059117">
    <property type="entry name" value="APS_kinase_dom"/>
</dbReference>
<feature type="domain" description="APS kinase" evidence="9">
    <location>
        <begin position="18"/>
        <end position="168"/>
    </location>
</feature>
<evidence type="ECO:0000256" key="8">
    <source>
        <dbReference type="SAM" id="MobiDB-lite"/>
    </source>
</evidence>
<keyword evidence="4 6" id="KW-0547">Nucleotide-binding</keyword>
<comment type="function">
    <text evidence="6 7">Catalyzes the synthesis of activated sulfate.</text>
</comment>
<sequence>MDSFHVSRRQREEMHGHRGAVVWFTGLSGAGKTTLAHALEQRLFQSGCQTVVLDGDRLRQGLCAGLGFSPADRSENIRRAGEAARLFAEAGIIVLAALISPLRADRARVREMQAEGDFIEAWCQCPLEVCELRDVKGLYRRARAGEVAQFTGISAPYEAPLAPELSLDTARCSLDECVELVLDELFSRGVLSAPGSSSFSRSRQMRAAWSPSSSSACQADTDTASKG</sequence>
<dbReference type="OrthoDB" id="9804504at2"/>
<dbReference type="SUPFAM" id="SSF52540">
    <property type="entry name" value="P-loop containing nucleoside triphosphate hydrolases"/>
    <property type="match status" value="1"/>
</dbReference>
<evidence type="ECO:0000256" key="4">
    <source>
        <dbReference type="ARBA" id="ARBA00022741"/>
    </source>
</evidence>
<dbReference type="InterPro" id="IPR027417">
    <property type="entry name" value="P-loop_NTPase"/>
</dbReference>
<organism evidence="10 11">
    <name type="scientific">Massilia eburnea</name>
    <dbReference type="NCBI Taxonomy" id="1776165"/>
    <lineage>
        <taxon>Bacteria</taxon>
        <taxon>Pseudomonadati</taxon>
        <taxon>Pseudomonadota</taxon>
        <taxon>Betaproteobacteria</taxon>
        <taxon>Burkholderiales</taxon>
        <taxon>Oxalobacteraceae</taxon>
        <taxon>Telluria group</taxon>
        <taxon>Massilia</taxon>
    </lineage>
</organism>
<dbReference type="GO" id="GO:0019379">
    <property type="term" value="P:sulfate assimilation, phosphoadenylyl sulfate reduction by phosphoadenylyl-sulfate reductase (thioredoxin)"/>
    <property type="evidence" value="ECO:0007669"/>
    <property type="project" value="TreeGrafter"/>
</dbReference>
<dbReference type="GO" id="GO:0010134">
    <property type="term" value="P:sulfate assimilation via adenylyl sulfate reduction"/>
    <property type="evidence" value="ECO:0007669"/>
    <property type="project" value="TreeGrafter"/>
</dbReference>
<evidence type="ECO:0000256" key="6">
    <source>
        <dbReference type="HAMAP-Rule" id="MF_00065"/>
    </source>
</evidence>
<keyword evidence="6 7" id="KW-0418">Kinase</keyword>